<accession>A0A1A6A814</accession>
<organism evidence="2">
    <name type="scientific">Kwoniella dejecticola CBS 10117</name>
    <dbReference type="NCBI Taxonomy" id="1296121"/>
    <lineage>
        <taxon>Eukaryota</taxon>
        <taxon>Fungi</taxon>
        <taxon>Dikarya</taxon>
        <taxon>Basidiomycota</taxon>
        <taxon>Agaricomycotina</taxon>
        <taxon>Tremellomycetes</taxon>
        <taxon>Tremellales</taxon>
        <taxon>Cryptococcaceae</taxon>
        <taxon>Kwoniella</taxon>
    </lineage>
</organism>
<proteinExistence type="predicted"/>
<evidence type="ECO:0000313" key="4">
    <source>
        <dbReference type="Proteomes" id="UP000078595"/>
    </source>
</evidence>
<gene>
    <name evidence="2" type="ORF">I303_03917</name>
    <name evidence="3" type="ORF">I303_103898</name>
</gene>
<reference evidence="2" key="1">
    <citation type="submission" date="2013-07" db="EMBL/GenBank/DDBJ databases">
        <title>The Genome Sequence of Cryptococcus dejecticola CBS10117.</title>
        <authorList>
            <consortium name="The Broad Institute Genome Sequencing Platform"/>
            <person name="Cuomo C."/>
            <person name="Litvintseva A."/>
            <person name="Chen Y."/>
            <person name="Heitman J."/>
            <person name="Sun S."/>
            <person name="Springer D."/>
            <person name="Dromer F."/>
            <person name="Young S.K."/>
            <person name="Zeng Q."/>
            <person name="Gargeya S."/>
            <person name="Fitzgerald M."/>
            <person name="Abouelleil A."/>
            <person name="Alvarado L."/>
            <person name="Berlin A.M."/>
            <person name="Chapman S.B."/>
            <person name="Dewar J."/>
            <person name="Goldberg J."/>
            <person name="Griggs A."/>
            <person name="Gujja S."/>
            <person name="Hansen M."/>
            <person name="Howarth C."/>
            <person name="Imamovic A."/>
            <person name="Larimer J."/>
            <person name="McCowan C."/>
            <person name="Murphy C."/>
            <person name="Pearson M."/>
            <person name="Priest M."/>
            <person name="Roberts A."/>
            <person name="Saif S."/>
            <person name="Shea T."/>
            <person name="Sykes S."/>
            <person name="Wortman J."/>
            <person name="Nusbaum C."/>
            <person name="Birren B."/>
        </authorList>
    </citation>
    <scope>NUCLEOTIDE SEQUENCE [LARGE SCALE GENOMIC DNA]</scope>
    <source>
        <strain evidence="2">CBS 10117</strain>
    </source>
</reference>
<feature type="signal peptide" evidence="1">
    <location>
        <begin position="1"/>
        <end position="21"/>
    </location>
</feature>
<keyword evidence="4" id="KW-1185">Reference proteome</keyword>
<dbReference type="Proteomes" id="UP000078595">
    <property type="component" value="Chromosome 4"/>
</dbReference>
<reference evidence="3" key="2">
    <citation type="submission" date="2013-07" db="EMBL/GenBank/DDBJ databases">
        <authorList>
            <consortium name="The Broad Institute Genome Sequencing Platform"/>
            <person name="Cuomo C."/>
            <person name="Litvintseva A."/>
            <person name="Chen Y."/>
            <person name="Heitman J."/>
            <person name="Sun S."/>
            <person name="Springer D."/>
            <person name="Dromer F."/>
            <person name="Young S.K."/>
            <person name="Zeng Q."/>
            <person name="Gargeya S."/>
            <person name="Fitzgerald M."/>
            <person name="Abouelleil A."/>
            <person name="Alvarado L."/>
            <person name="Berlin A.M."/>
            <person name="Chapman S.B."/>
            <person name="Dewar J."/>
            <person name="Goldberg J."/>
            <person name="Griggs A."/>
            <person name="Gujja S."/>
            <person name="Hansen M."/>
            <person name="Howarth C."/>
            <person name="Imamovic A."/>
            <person name="Larimer J."/>
            <person name="McCowan C."/>
            <person name="Murphy C."/>
            <person name="Pearson M."/>
            <person name="Priest M."/>
            <person name="Roberts A."/>
            <person name="Saif S."/>
            <person name="Shea T."/>
            <person name="Sykes S."/>
            <person name="Wortman J."/>
            <person name="Nusbaum C."/>
            <person name="Birren B."/>
        </authorList>
    </citation>
    <scope>NUCLEOTIDE SEQUENCE</scope>
    <source>
        <strain evidence="3">CBS 10117</strain>
    </source>
</reference>
<dbReference type="InterPro" id="IPR037176">
    <property type="entry name" value="Osmotin/thaumatin-like_sf"/>
</dbReference>
<protein>
    <submittedName>
        <fullName evidence="2">Uncharacterized protein</fullName>
    </submittedName>
</protein>
<evidence type="ECO:0000313" key="2">
    <source>
        <dbReference type="EMBL" id="OBR86197.1"/>
    </source>
</evidence>
<dbReference type="PROSITE" id="PS51257">
    <property type="entry name" value="PROKAR_LIPOPROTEIN"/>
    <property type="match status" value="1"/>
</dbReference>
<dbReference type="KEGG" id="kdj:28967616"/>
<dbReference type="VEuPathDB" id="FungiDB:I303_03917"/>
<reference evidence="3" key="3">
    <citation type="submission" date="2024-02" db="EMBL/GenBank/DDBJ databases">
        <title>Comparative genomics of Cryptococcus and Kwoniella reveals pathogenesis evolution and contrasting modes of karyotype evolution via chromosome fusion or intercentromeric recombination.</title>
        <authorList>
            <person name="Coelho M.A."/>
            <person name="David-Palma M."/>
            <person name="Shea T."/>
            <person name="Bowers K."/>
            <person name="McGinley-Smith S."/>
            <person name="Mohammad A.W."/>
            <person name="Gnirke A."/>
            <person name="Yurkov A.M."/>
            <person name="Nowrousian M."/>
            <person name="Sun S."/>
            <person name="Cuomo C.A."/>
            <person name="Heitman J."/>
        </authorList>
    </citation>
    <scope>NUCLEOTIDE SEQUENCE</scope>
    <source>
        <strain evidence="3">CBS 10117</strain>
    </source>
</reference>
<dbReference type="EMBL" id="KI894030">
    <property type="protein sequence ID" value="OBR86197.1"/>
    <property type="molecule type" value="Genomic_DNA"/>
</dbReference>
<dbReference type="OrthoDB" id="3342934at2759"/>
<evidence type="ECO:0000256" key="1">
    <source>
        <dbReference type="SAM" id="SignalP"/>
    </source>
</evidence>
<evidence type="ECO:0000313" key="3">
    <source>
        <dbReference type="EMBL" id="WWC61317.1"/>
    </source>
</evidence>
<sequence length="191" mass="20406">MFSKIIFILLALTACLTNVFGNPLDIEVREDNEIRDIEAVAATEHHHVQKLVNRCGHGHPVFLYEGHSTPRGSGTINGPVRGGVAWMAGFDHCQSSGVNCGIVEFTLTDPHGKGEQNAADYSLLDGPGLGNHKYKYKMNFAFTGSCTKHAPGPCTGDSAAKCPGAYLDDHSEGGAPVQCFAKNTGIKITFC</sequence>
<dbReference type="AlphaFoldDB" id="A0A1A6A814"/>
<dbReference type="SUPFAM" id="SSF49870">
    <property type="entry name" value="Osmotin, thaumatin-like protein"/>
    <property type="match status" value="1"/>
</dbReference>
<dbReference type="GeneID" id="28967616"/>
<name>A0A1A6A814_9TREE</name>
<keyword evidence="1" id="KW-0732">Signal</keyword>
<dbReference type="STRING" id="1296121.A0A1A6A814"/>
<dbReference type="RefSeq" id="XP_018264039.1">
    <property type="nucleotide sequence ID" value="XM_018407231.1"/>
</dbReference>
<dbReference type="EMBL" id="CP144533">
    <property type="protein sequence ID" value="WWC61317.1"/>
    <property type="molecule type" value="Genomic_DNA"/>
</dbReference>
<feature type="chain" id="PRO_5008342182" evidence="1">
    <location>
        <begin position="22"/>
        <end position="191"/>
    </location>
</feature>